<keyword evidence="7" id="KW-1185">Reference proteome</keyword>
<evidence type="ECO:0000256" key="2">
    <source>
        <dbReference type="ARBA" id="ARBA00023125"/>
    </source>
</evidence>
<feature type="DNA-binding region" description="H-T-H motif" evidence="4">
    <location>
        <begin position="35"/>
        <end position="54"/>
    </location>
</feature>
<dbReference type="RefSeq" id="WP_279244650.1">
    <property type="nucleotide sequence ID" value="NZ_SHNN01000001.1"/>
</dbReference>
<proteinExistence type="predicted"/>
<feature type="domain" description="HTH tetR-type" evidence="5">
    <location>
        <begin position="12"/>
        <end position="72"/>
    </location>
</feature>
<dbReference type="SUPFAM" id="SSF48498">
    <property type="entry name" value="Tetracyclin repressor-like, C-terminal domain"/>
    <property type="match status" value="1"/>
</dbReference>
<evidence type="ECO:0000256" key="4">
    <source>
        <dbReference type="PROSITE-ProRule" id="PRU00335"/>
    </source>
</evidence>
<dbReference type="InterPro" id="IPR036271">
    <property type="entry name" value="Tet_transcr_reg_TetR-rel_C_sf"/>
</dbReference>
<dbReference type="InterPro" id="IPR050109">
    <property type="entry name" value="HTH-type_TetR-like_transc_reg"/>
</dbReference>
<reference evidence="6" key="1">
    <citation type="submission" date="2019-02" db="EMBL/GenBank/DDBJ databases">
        <authorList>
            <person name="Li S.-H."/>
        </authorList>
    </citation>
    <scope>NUCLEOTIDE SEQUENCE</scope>
    <source>
        <strain evidence="6">IMCC14734</strain>
    </source>
</reference>
<name>A0ABT3TEF7_9GAMM</name>
<dbReference type="PANTHER" id="PTHR30055">
    <property type="entry name" value="HTH-TYPE TRANSCRIPTIONAL REGULATOR RUTR"/>
    <property type="match status" value="1"/>
</dbReference>
<comment type="caution">
    <text evidence="6">The sequence shown here is derived from an EMBL/GenBank/DDBJ whole genome shotgun (WGS) entry which is preliminary data.</text>
</comment>
<keyword evidence="1" id="KW-0805">Transcription regulation</keyword>
<dbReference type="PANTHER" id="PTHR30055:SF212">
    <property type="entry name" value="TETR-FAMILY FAMILY TRANSCRIPTIONAL REGULATOR"/>
    <property type="match status" value="1"/>
</dbReference>
<dbReference type="PROSITE" id="PS50977">
    <property type="entry name" value="HTH_TETR_2"/>
    <property type="match status" value="1"/>
</dbReference>
<keyword evidence="3" id="KW-0804">Transcription</keyword>
<evidence type="ECO:0000256" key="3">
    <source>
        <dbReference type="ARBA" id="ARBA00023163"/>
    </source>
</evidence>
<sequence length="199" mass="22574">MPRKPLSQIDIDSFRSAYCKTAYELYQRDDYESVTMRGIAKVMGCSPMMAYRYFENKEDVFAALRADLFHRLAQALEEVPLTLEPLARLEVLGRVYSSFAHEAPHAYRLLYVVNIHQAKKYPETDKAQERTRKVLFEAILRAVESGSMQGNPTLLAHTFWACIHGLVSLDLAGQLTQGHSFDELLPTMMKSLLAGSRGI</sequence>
<keyword evidence="2 4" id="KW-0238">DNA-binding</keyword>
<dbReference type="Gene3D" id="1.10.357.10">
    <property type="entry name" value="Tetracycline Repressor, domain 2"/>
    <property type="match status" value="1"/>
</dbReference>
<dbReference type="Pfam" id="PF13305">
    <property type="entry name" value="TetR_C_33"/>
    <property type="match status" value="1"/>
</dbReference>
<dbReference type="InterPro" id="IPR025996">
    <property type="entry name" value="MT1864/Rv1816-like_C"/>
</dbReference>
<evidence type="ECO:0000259" key="5">
    <source>
        <dbReference type="PROSITE" id="PS50977"/>
    </source>
</evidence>
<dbReference type="Proteomes" id="UP001143362">
    <property type="component" value="Unassembled WGS sequence"/>
</dbReference>
<dbReference type="Pfam" id="PF00440">
    <property type="entry name" value="TetR_N"/>
    <property type="match status" value="1"/>
</dbReference>
<dbReference type="EMBL" id="SHNN01000001">
    <property type="protein sequence ID" value="MCX2980676.1"/>
    <property type="molecule type" value="Genomic_DNA"/>
</dbReference>
<dbReference type="SUPFAM" id="SSF46689">
    <property type="entry name" value="Homeodomain-like"/>
    <property type="match status" value="1"/>
</dbReference>
<dbReference type="InterPro" id="IPR001647">
    <property type="entry name" value="HTH_TetR"/>
</dbReference>
<organism evidence="6 7">
    <name type="scientific">Candidatus Litorirhabdus singularis</name>
    <dbReference type="NCBI Taxonomy" id="2518993"/>
    <lineage>
        <taxon>Bacteria</taxon>
        <taxon>Pseudomonadati</taxon>
        <taxon>Pseudomonadota</taxon>
        <taxon>Gammaproteobacteria</taxon>
        <taxon>Cellvibrionales</taxon>
        <taxon>Halieaceae</taxon>
        <taxon>Candidatus Litorirhabdus</taxon>
    </lineage>
</organism>
<gene>
    <name evidence="6" type="ORF">EYC98_07270</name>
</gene>
<evidence type="ECO:0000313" key="7">
    <source>
        <dbReference type="Proteomes" id="UP001143362"/>
    </source>
</evidence>
<evidence type="ECO:0000256" key="1">
    <source>
        <dbReference type="ARBA" id="ARBA00023015"/>
    </source>
</evidence>
<protein>
    <submittedName>
        <fullName evidence="6">TetR/AcrR family transcriptional regulator</fullName>
    </submittedName>
</protein>
<accession>A0ABT3TEF7</accession>
<evidence type="ECO:0000313" key="6">
    <source>
        <dbReference type="EMBL" id="MCX2980676.1"/>
    </source>
</evidence>
<dbReference type="InterPro" id="IPR009057">
    <property type="entry name" value="Homeodomain-like_sf"/>
</dbReference>